<evidence type="ECO:0000313" key="1">
    <source>
        <dbReference type="EMBL" id="KAK0147843.1"/>
    </source>
</evidence>
<sequence length="94" mass="10569">MDPTERTRAVYVTQEEQVCVILQIKLSNIPGNNSNTIGSQPVDYPDWCEVVRKPDSCTSIAVMKANNKLPCLWGRGRLRPAAAKTWTSENDPFF</sequence>
<evidence type="ECO:0000313" key="2">
    <source>
        <dbReference type="Proteomes" id="UP001174136"/>
    </source>
</evidence>
<dbReference type="AlphaFoldDB" id="A0AA47P502"/>
<proteinExistence type="predicted"/>
<organism evidence="1 2">
    <name type="scientific">Merluccius polli</name>
    <name type="common">Benguela hake</name>
    <name type="synonym">Merluccius cadenati</name>
    <dbReference type="NCBI Taxonomy" id="89951"/>
    <lineage>
        <taxon>Eukaryota</taxon>
        <taxon>Metazoa</taxon>
        <taxon>Chordata</taxon>
        <taxon>Craniata</taxon>
        <taxon>Vertebrata</taxon>
        <taxon>Euteleostomi</taxon>
        <taxon>Actinopterygii</taxon>
        <taxon>Neopterygii</taxon>
        <taxon>Teleostei</taxon>
        <taxon>Neoteleostei</taxon>
        <taxon>Acanthomorphata</taxon>
        <taxon>Zeiogadaria</taxon>
        <taxon>Gadariae</taxon>
        <taxon>Gadiformes</taxon>
        <taxon>Gadoidei</taxon>
        <taxon>Merlucciidae</taxon>
        <taxon>Merluccius</taxon>
    </lineage>
</organism>
<name>A0AA47P502_MERPO</name>
<comment type="caution">
    <text evidence="1">The sequence shown here is derived from an EMBL/GenBank/DDBJ whole genome shotgun (WGS) entry which is preliminary data.</text>
</comment>
<keyword evidence="2" id="KW-1185">Reference proteome</keyword>
<gene>
    <name evidence="1" type="ORF">N1851_012457</name>
</gene>
<reference evidence="1" key="1">
    <citation type="journal article" date="2023" name="Front. Mar. Sci.">
        <title>A new Merluccius polli reference genome to investigate the effects of global change in West African waters.</title>
        <authorList>
            <person name="Mateo J.L."/>
            <person name="Blanco-Fernandez C."/>
            <person name="Garcia-Vazquez E."/>
            <person name="Machado-Schiaffino G."/>
        </authorList>
    </citation>
    <scope>NUCLEOTIDE SEQUENCE</scope>
    <source>
        <strain evidence="1">C29</strain>
        <tissue evidence="1">Fin</tissue>
    </source>
</reference>
<accession>A0AA47P502</accession>
<protein>
    <submittedName>
        <fullName evidence="1">Uncharacterized protein</fullName>
    </submittedName>
</protein>
<dbReference type="Proteomes" id="UP001174136">
    <property type="component" value="Unassembled WGS sequence"/>
</dbReference>
<dbReference type="EMBL" id="JAOPHQ010002279">
    <property type="protein sequence ID" value="KAK0147843.1"/>
    <property type="molecule type" value="Genomic_DNA"/>
</dbReference>